<protein>
    <submittedName>
        <fullName evidence="1">Uncharacterized protein</fullName>
    </submittedName>
</protein>
<name>A0A1F7GVB0_9BACT</name>
<gene>
    <name evidence="1" type="ORF">A3C24_04015</name>
</gene>
<organism evidence="1 2">
    <name type="scientific">Candidatus Roizmanbacteria bacterium RIFCSPHIGHO2_02_FULL_37_24</name>
    <dbReference type="NCBI Taxonomy" id="1802037"/>
    <lineage>
        <taxon>Bacteria</taxon>
        <taxon>Candidatus Roizmaniibacteriota</taxon>
    </lineage>
</organism>
<proteinExistence type="predicted"/>
<dbReference type="InterPro" id="IPR049918">
    <property type="entry name" value="HxsD-rel"/>
</dbReference>
<evidence type="ECO:0000313" key="2">
    <source>
        <dbReference type="Proteomes" id="UP000177159"/>
    </source>
</evidence>
<reference evidence="1 2" key="1">
    <citation type="journal article" date="2016" name="Nat. Commun.">
        <title>Thousands of microbial genomes shed light on interconnected biogeochemical processes in an aquifer system.</title>
        <authorList>
            <person name="Anantharaman K."/>
            <person name="Brown C.T."/>
            <person name="Hug L.A."/>
            <person name="Sharon I."/>
            <person name="Castelle C.J."/>
            <person name="Probst A.J."/>
            <person name="Thomas B.C."/>
            <person name="Singh A."/>
            <person name="Wilkins M.J."/>
            <person name="Karaoz U."/>
            <person name="Brodie E.L."/>
            <person name="Williams K.H."/>
            <person name="Hubbard S.S."/>
            <person name="Banfield J.F."/>
        </authorList>
    </citation>
    <scope>NUCLEOTIDE SEQUENCE [LARGE SCALE GENOMIC DNA]</scope>
</reference>
<dbReference type="Proteomes" id="UP000177159">
    <property type="component" value="Unassembled WGS sequence"/>
</dbReference>
<evidence type="ECO:0000313" key="1">
    <source>
        <dbReference type="EMBL" id="OGK22724.1"/>
    </source>
</evidence>
<dbReference type="EMBL" id="MFZM01000035">
    <property type="protein sequence ID" value="OGK22724.1"/>
    <property type="molecule type" value="Genomic_DNA"/>
</dbReference>
<accession>A0A1F7GVB0</accession>
<comment type="caution">
    <text evidence="1">The sequence shown here is derived from an EMBL/GenBank/DDBJ whole genome shotgun (WGS) entry which is preliminary data.</text>
</comment>
<dbReference type="AlphaFoldDB" id="A0A1F7GVB0"/>
<sequence length="71" mass="8090">MKQAEFVNFNKKIYPKKAIQLSVGSFKHLAKFEIIGKGGYFTVKINKFNAESASIIKDEFSNFVLAMIKEI</sequence>
<dbReference type="NCBIfam" id="NF038315">
    <property type="entry name" value="HxsD_rel"/>
    <property type="match status" value="1"/>
</dbReference>